<dbReference type="AlphaFoldDB" id="A0A151WWV2"/>
<protein>
    <submittedName>
        <fullName evidence="1">Uncharacterized protein</fullName>
    </submittedName>
</protein>
<proteinExistence type="predicted"/>
<evidence type="ECO:0000313" key="1">
    <source>
        <dbReference type="EMBL" id="KYQ52382.1"/>
    </source>
</evidence>
<evidence type="ECO:0000313" key="2">
    <source>
        <dbReference type="Proteomes" id="UP000075809"/>
    </source>
</evidence>
<dbReference type="EMBL" id="KQ982684">
    <property type="protein sequence ID" value="KYQ52382.1"/>
    <property type="molecule type" value="Genomic_DNA"/>
</dbReference>
<gene>
    <name evidence="1" type="ORF">ALC60_08545</name>
</gene>
<accession>A0A151WWV2</accession>
<reference evidence="1 2" key="1">
    <citation type="submission" date="2015-09" db="EMBL/GenBank/DDBJ databases">
        <title>Trachymyrmex zeteki WGS genome.</title>
        <authorList>
            <person name="Nygaard S."/>
            <person name="Hu H."/>
            <person name="Boomsma J."/>
            <person name="Zhang G."/>
        </authorList>
    </citation>
    <scope>NUCLEOTIDE SEQUENCE [LARGE SCALE GENOMIC DNA]</scope>
    <source>
        <strain evidence="1">Tzet28-1</strain>
        <tissue evidence="1">Whole body</tissue>
    </source>
</reference>
<organism evidence="1 2">
    <name type="scientific">Mycetomoellerius zeteki</name>
    <dbReference type="NCBI Taxonomy" id="64791"/>
    <lineage>
        <taxon>Eukaryota</taxon>
        <taxon>Metazoa</taxon>
        <taxon>Ecdysozoa</taxon>
        <taxon>Arthropoda</taxon>
        <taxon>Hexapoda</taxon>
        <taxon>Insecta</taxon>
        <taxon>Pterygota</taxon>
        <taxon>Neoptera</taxon>
        <taxon>Endopterygota</taxon>
        <taxon>Hymenoptera</taxon>
        <taxon>Apocrita</taxon>
        <taxon>Aculeata</taxon>
        <taxon>Formicoidea</taxon>
        <taxon>Formicidae</taxon>
        <taxon>Myrmicinae</taxon>
        <taxon>Mycetomoellerius</taxon>
    </lineage>
</organism>
<dbReference type="Proteomes" id="UP000075809">
    <property type="component" value="Unassembled WGS sequence"/>
</dbReference>
<keyword evidence="2" id="KW-1185">Reference proteome</keyword>
<name>A0A151WWV2_9HYME</name>
<sequence>MNNLQINPSGERFPEAMSTVQTENPEILINTYDKAMHLIPEFDGLNVESFIGHI</sequence>